<keyword evidence="2" id="KW-0378">Hydrolase</keyword>
<dbReference type="SUPFAM" id="SSF56235">
    <property type="entry name" value="N-terminal nucleophile aminohydrolases (Ntn hydrolases)"/>
    <property type="match status" value="1"/>
</dbReference>
<dbReference type="PANTHER" id="PTHR34218">
    <property type="entry name" value="PEPTIDASE S45 PENICILLIN AMIDASE"/>
    <property type="match status" value="1"/>
</dbReference>
<dbReference type="PIRSF" id="PIRSF001227">
    <property type="entry name" value="Pen_acylase"/>
    <property type="match status" value="1"/>
</dbReference>
<dbReference type="GO" id="GO:0046872">
    <property type="term" value="F:metal ion binding"/>
    <property type="evidence" value="ECO:0007669"/>
    <property type="project" value="UniProtKB-KW"/>
</dbReference>
<reference evidence="7 8" key="1">
    <citation type="submission" date="2018-03" db="EMBL/GenBank/DDBJ databases">
        <title>Alkalicoccus saliphilus sp. nov., isolated from a mineral pool.</title>
        <authorList>
            <person name="Zhao B."/>
        </authorList>
    </citation>
    <scope>NUCLEOTIDE SEQUENCE [LARGE SCALE GENOMIC DNA]</scope>
    <source>
        <strain evidence="7 8">6AG</strain>
    </source>
</reference>
<evidence type="ECO:0008006" key="9">
    <source>
        <dbReference type="Google" id="ProtNLM"/>
    </source>
</evidence>
<keyword evidence="5" id="KW-0106">Calcium</keyword>
<evidence type="ECO:0000313" key="7">
    <source>
        <dbReference type="EMBL" id="PTL39973.1"/>
    </source>
</evidence>
<evidence type="ECO:0000256" key="3">
    <source>
        <dbReference type="ARBA" id="ARBA00023145"/>
    </source>
</evidence>
<feature type="binding site" evidence="5">
    <location>
        <position position="226"/>
    </location>
    <ligand>
        <name>Ca(2+)</name>
        <dbReference type="ChEBI" id="CHEBI:29108"/>
    </ligand>
</feature>
<feature type="active site" description="Nucleophile" evidence="4">
    <location>
        <position position="301"/>
    </location>
</feature>
<dbReference type="Proteomes" id="UP000240509">
    <property type="component" value="Unassembled WGS sequence"/>
</dbReference>
<dbReference type="InterPro" id="IPR043146">
    <property type="entry name" value="Penicillin_amidase_N_B-knob"/>
</dbReference>
<accession>A0A2T4U999</accession>
<dbReference type="GO" id="GO:0016811">
    <property type="term" value="F:hydrolase activity, acting on carbon-nitrogen (but not peptide) bonds, in linear amides"/>
    <property type="evidence" value="ECO:0007669"/>
    <property type="project" value="InterPro"/>
</dbReference>
<dbReference type="EMBL" id="PZJJ01000003">
    <property type="protein sequence ID" value="PTL39973.1"/>
    <property type="molecule type" value="Genomic_DNA"/>
</dbReference>
<dbReference type="CDD" id="cd03747">
    <property type="entry name" value="Ntn_PGA_like"/>
    <property type="match status" value="1"/>
</dbReference>
<dbReference type="AlphaFoldDB" id="A0A2T4U999"/>
<dbReference type="Gene3D" id="1.10.439.10">
    <property type="entry name" value="Penicillin Amidohydrolase, domain 1"/>
    <property type="match status" value="1"/>
</dbReference>
<dbReference type="GO" id="GO:0017000">
    <property type="term" value="P:antibiotic biosynthetic process"/>
    <property type="evidence" value="ECO:0007669"/>
    <property type="project" value="InterPro"/>
</dbReference>
<dbReference type="InterPro" id="IPR043147">
    <property type="entry name" value="Penicillin_amidase_A-knob"/>
</dbReference>
<feature type="binding site" evidence="5">
    <location>
        <position position="377"/>
    </location>
    <ligand>
        <name>Ca(2+)</name>
        <dbReference type="ChEBI" id="CHEBI:29108"/>
    </ligand>
</feature>
<keyword evidence="3" id="KW-0865">Zymogen</keyword>
<protein>
    <recommendedName>
        <fullName evidence="9">Penicillin acylase family protein</fullName>
    </recommendedName>
</protein>
<evidence type="ECO:0000256" key="1">
    <source>
        <dbReference type="ARBA" id="ARBA00006586"/>
    </source>
</evidence>
<dbReference type="InterPro" id="IPR002692">
    <property type="entry name" value="S45"/>
</dbReference>
<feature type="binding site" evidence="5">
    <location>
        <position position="374"/>
    </location>
    <ligand>
        <name>Ca(2+)</name>
        <dbReference type="ChEBI" id="CHEBI:29108"/>
    </ligand>
</feature>
<dbReference type="InterPro" id="IPR014395">
    <property type="entry name" value="Pen/GL7ACA/AHL_acylase"/>
</dbReference>
<name>A0A2T4U999_9BACI</name>
<keyword evidence="8" id="KW-1185">Reference proteome</keyword>
<evidence type="ECO:0000256" key="2">
    <source>
        <dbReference type="ARBA" id="ARBA00022801"/>
    </source>
</evidence>
<keyword evidence="5" id="KW-0479">Metal-binding</keyword>
<feature type="transmembrane region" description="Helical" evidence="6">
    <location>
        <begin position="42"/>
        <end position="63"/>
    </location>
</feature>
<comment type="caution">
    <text evidence="7">The sequence shown here is derived from an EMBL/GenBank/DDBJ whole genome shotgun (WGS) entry which is preliminary data.</text>
</comment>
<dbReference type="Gene3D" id="3.60.20.10">
    <property type="entry name" value="Glutamine Phosphoribosylpyrophosphate, subunit 1, domain 1"/>
    <property type="match status" value="1"/>
</dbReference>
<comment type="similarity">
    <text evidence="1">Belongs to the peptidase S45 family.</text>
</comment>
<keyword evidence="6" id="KW-1133">Transmembrane helix</keyword>
<dbReference type="Gene3D" id="1.10.1400.10">
    <property type="match status" value="1"/>
</dbReference>
<dbReference type="InterPro" id="IPR023343">
    <property type="entry name" value="Penicillin_amidase_dom1"/>
</dbReference>
<dbReference type="Pfam" id="PF01804">
    <property type="entry name" value="Penicil_amidase"/>
    <property type="match status" value="1"/>
</dbReference>
<gene>
    <name evidence="7" type="ORF">C6Y45_03085</name>
</gene>
<evidence type="ECO:0000256" key="5">
    <source>
        <dbReference type="PIRSR" id="PIRSR001227-2"/>
    </source>
</evidence>
<evidence type="ECO:0000313" key="8">
    <source>
        <dbReference type="Proteomes" id="UP000240509"/>
    </source>
</evidence>
<keyword evidence="6" id="KW-0472">Membrane</keyword>
<dbReference type="Gene3D" id="2.30.120.10">
    <property type="match status" value="1"/>
</dbReference>
<sequence length="857" mass="97707">MMKRTALQMFTYKEGETVMADTPVPRREKLPFFQRTWIKRSLIFLLVIILLLIVVMGAVWWFAVKNHPSLDGEVLETGVGSEVEVLRDEQGTAKVTASNLEDLFYTQGYVMAQDRLFQMDMTRRLAGGRLSEVIGRDALESDKYFRSYGMHRAAETEAQNFEDETERMVTSFSEGVTAYIEDAFAAGEQPLEFRILGYEPEPWTPEDTAIAVKYMGYTLTGNFREELENYELIRRIGPEAAALFPDYTEYDEFPVITESSGQSTEETERVYASENYYEDSILDLEEVKKLVEFTPESWNGSNNWVISGDHTESGMPLIGNDPHLGLAVPSVWYQTHLELEEDFHSIGVTVPGIPGVVLGHNGSVSWGVTSLSADYEDVFLEQVNPDNPNEYLYDGEWEEAEAVEEEIHIDDEDLPYMHRVEITRNGPVMNKVMEEGPYQAFSMRWSGLEQGRELDDILNVSRAEDDYEFMDSLDGFVTPGLSWVFADTENNIGYRGQALLPERGAGDGRFPVPGWDPDYQWEGFIPSDEMPEMMNAEEGYIMTANNMPVGEDYEYEIGRSYFPYRALRLEEMIEEKLDSGEKFSLEDMGAMQLDLTNTQARMLLPDMLDALEEWTPDETAESLEGEELGPLSELEESVLNMMREWDYVESKDSPEALVWQIWYESLPQNLFERYLHVEVTNHLTRHHVITQAAADEESLLFSYLDERWHVSFPKAARETFHEAVKEAEEMQGSDPEDWEWGKWHKLHIEHPLGAVRPLDLLFNIGGWETGGSGATPGAVSYNVETGAADHAAGWRFIGDLSSTDAFYDVNIPGQSGQWLSPHYDDQMDAWVDGEYYPMEYNKEAGGGTGRVEFVPEQ</sequence>
<evidence type="ECO:0000256" key="6">
    <source>
        <dbReference type="SAM" id="Phobius"/>
    </source>
</evidence>
<dbReference type="InterPro" id="IPR029055">
    <property type="entry name" value="Ntn_hydrolases_N"/>
</dbReference>
<dbReference type="RefSeq" id="WP_107583561.1">
    <property type="nucleotide sequence ID" value="NZ_PZJJ01000003.1"/>
</dbReference>
<proteinExistence type="inferred from homology"/>
<organism evidence="7 8">
    <name type="scientific">Alkalicoccus saliphilus</name>
    <dbReference type="NCBI Taxonomy" id="200989"/>
    <lineage>
        <taxon>Bacteria</taxon>
        <taxon>Bacillati</taxon>
        <taxon>Bacillota</taxon>
        <taxon>Bacilli</taxon>
        <taxon>Bacillales</taxon>
        <taxon>Bacillaceae</taxon>
        <taxon>Alkalicoccus</taxon>
    </lineage>
</organism>
<dbReference type="OrthoDB" id="9759796at2"/>
<keyword evidence="6" id="KW-0812">Transmembrane</keyword>
<evidence type="ECO:0000256" key="4">
    <source>
        <dbReference type="PIRSR" id="PIRSR001227-1"/>
    </source>
</evidence>
<dbReference type="PANTHER" id="PTHR34218:SF4">
    <property type="entry name" value="ACYL-HOMOSERINE LACTONE ACYLASE QUIP"/>
    <property type="match status" value="1"/>
</dbReference>
<comment type="cofactor">
    <cofactor evidence="5">
        <name>Ca(2+)</name>
        <dbReference type="ChEBI" id="CHEBI:29108"/>
    </cofactor>
    <text evidence="5">Binds 1 Ca(2+) ion per dimer.</text>
</comment>